<evidence type="ECO:0008006" key="4">
    <source>
        <dbReference type="Google" id="ProtNLM"/>
    </source>
</evidence>
<reference evidence="2 3" key="1">
    <citation type="submission" date="2024-05" db="EMBL/GenBank/DDBJ databases">
        <authorList>
            <person name="Wallberg A."/>
        </authorList>
    </citation>
    <scope>NUCLEOTIDE SEQUENCE [LARGE SCALE GENOMIC DNA]</scope>
</reference>
<dbReference type="AlphaFoldDB" id="A0AAV2QAS5"/>
<protein>
    <recommendedName>
        <fullName evidence="4">Paramyosin</fullName>
    </recommendedName>
</protein>
<feature type="non-terminal residue" evidence="2">
    <location>
        <position position="1"/>
    </location>
</feature>
<sequence>LELERSRHQATLDDNARCQRHIKELRDELATLHSTIADLERRYSDLSARHRTTLHSLDEVNDTSSRLKDHSSDLVNENRRLRGQVEKLTEETRLLHEELDVTRSDIEEERRRRLATEVTLSRDLDETQKNCNVKLRRATSLHDMDTHNLKHDIEKLQDALETEKFRHSLSFRDLYYRYPYYSPLSRPCSPYYRPMLLD</sequence>
<evidence type="ECO:0000256" key="1">
    <source>
        <dbReference type="SAM" id="Coils"/>
    </source>
</evidence>
<comment type="caution">
    <text evidence="2">The sequence shown here is derived from an EMBL/GenBank/DDBJ whole genome shotgun (WGS) entry which is preliminary data.</text>
</comment>
<gene>
    <name evidence="2" type="ORF">MNOR_LOCUS9558</name>
</gene>
<feature type="coiled-coil region" evidence="1">
    <location>
        <begin position="15"/>
        <end position="98"/>
    </location>
</feature>
<keyword evidence="1" id="KW-0175">Coiled coil</keyword>
<dbReference type="Proteomes" id="UP001497623">
    <property type="component" value="Unassembled WGS sequence"/>
</dbReference>
<evidence type="ECO:0000313" key="2">
    <source>
        <dbReference type="EMBL" id="CAL4074643.1"/>
    </source>
</evidence>
<keyword evidence="3" id="KW-1185">Reference proteome</keyword>
<proteinExistence type="predicted"/>
<organism evidence="2 3">
    <name type="scientific">Meganyctiphanes norvegica</name>
    <name type="common">Northern krill</name>
    <name type="synonym">Thysanopoda norvegica</name>
    <dbReference type="NCBI Taxonomy" id="48144"/>
    <lineage>
        <taxon>Eukaryota</taxon>
        <taxon>Metazoa</taxon>
        <taxon>Ecdysozoa</taxon>
        <taxon>Arthropoda</taxon>
        <taxon>Crustacea</taxon>
        <taxon>Multicrustacea</taxon>
        <taxon>Malacostraca</taxon>
        <taxon>Eumalacostraca</taxon>
        <taxon>Eucarida</taxon>
        <taxon>Euphausiacea</taxon>
        <taxon>Euphausiidae</taxon>
        <taxon>Meganyctiphanes</taxon>
    </lineage>
</organism>
<accession>A0AAV2QAS5</accession>
<dbReference type="EMBL" id="CAXKWB010004652">
    <property type="protein sequence ID" value="CAL4074643.1"/>
    <property type="molecule type" value="Genomic_DNA"/>
</dbReference>
<evidence type="ECO:0000313" key="3">
    <source>
        <dbReference type="Proteomes" id="UP001497623"/>
    </source>
</evidence>
<dbReference type="SUPFAM" id="SSF90257">
    <property type="entry name" value="Myosin rod fragments"/>
    <property type="match status" value="1"/>
</dbReference>
<name>A0AAV2QAS5_MEGNR</name>